<feature type="signal peptide" evidence="4">
    <location>
        <begin position="1"/>
        <end position="22"/>
    </location>
</feature>
<accession>A0ABW4I681</accession>
<sequence length="845" mass="96379">MAKQLHPLMVAAVMLAPSLVFAQLKTDTTEVQQMKEELRNNIPIVVLDENDSENATGSGGQSISSVLYGGRDPYFSGVFNFNVARFKIRGYDNSYSETYINGVSMKNLTNGYMPWNLWGGLNDVMRGKVVSYGLRPVDFAFGDIGGATAIDIKASSQRPQWSASYAHANRNYNSRLMLSWASGMSKNGWAFAFSGSFRYAKEGYIDGTYYNGASYYAAVDKKINDKHLLSLVTFGTPTVSAGQAAATQEMYSLAGTNYYNPSWGYQNGEKRSANLTTTFQPYTILTHEWKINQQSELNTSVGYSFGERYRTALDWYNAADPRPDYYRNLPSYATSQAAKDILTDLYSNNESYRQINWNRLYDVNRSSLMELNNNGTIVSGRRSRYILEDRVTASNKLNFNSVYNNQLTDKIKLTGGLLYNTQRDRNFKRVNDLLGGDFYLNINQFAERSYPNDDNVNQNDLDNPNRVLYKGDEFGYDYYLNVREAKVFAQAEAKTDYLDYFLAASFSNTSLWRDGLVRNGLYPISSFGKSREYTFNNYNLKGGLTYKLDGRNYFYANASVGNRAPFVENVFISPRNRNTSQANVTSEDVISAEAGYILNWEKLKLRANAYYASFKNGMDVLNYYDDSYQNFVNYALSNIDKEHYGGELGIEVPFYKGFKFVAAANIGRYYYTSRQRAIVTVDNSSEILADEIVYSKNFNVGQTPQEAYTAGINYQGRRNWFLNLNVNYFDRYYIAINPIRRTERALNGVQAGSELWYSILNQEKLENQYTMDLFGGKNFTLKSGKTRLPFSFILGVNNLLNNKQLVSGGYEQLRFDFAQKDANKFPAKYYYAYGINFFTSLTLRF</sequence>
<dbReference type="Gene3D" id="2.40.170.20">
    <property type="entry name" value="TonB-dependent receptor, beta-barrel domain"/>
    <property type="match status" value="1"/>
</dbReference>
<evidence type="ECO:0000256" key="2">
    <source>
        <dbReference type="ARBA" id="ARBA00023136"/>
    </source>
</evidence>
<name>A0ABW4I681_9SPHI</name>
<evidence type="ECO:0000256" key="3">
    <source>
        <dbReference type="ARBA" id="ARBA00023237"/>
    </source>
</evidence>
<keyword evidence="4" id="KW-0732">Signal</keyword>
<comment type="subcellular location">
    <subcellularLocation>
        <location evidence="1">Cell outer membrane</location>
    </subcellularLocation>
</comment>
<proteinExistence type="predicted"/>
<gene>
    <name evidence="5" type="ORF">ACFSAH_00120</name>
</gene>
<keyword evidence="2" id="KW-0472">Membrane</keyword>
<dbReference type="EMBL" id="JBHUDG010000001">
    <property type="protein sequence ID" value="MFD1628255.1"/>
    <property type="molecule type" value="Genomic_DNA"/>
</dbReference>
<evidence type="ECO:0000256" key="1">
    <source>
        <dbReference type="ARBA" id="ARBA00004442"/>
    </source>
</evidence>
<dbReference type="RefSeq" id="WP_379660644.1">
    <property type="nucleotide sequence ID" value="NZ_JBHUDG010000001.1"/>
</dbReference>
<feature type="chain" id="PRO_5047502181" description="TonB-dependent receptor" evidence="4">
    <location>
        <begin position="23"/>
        <end position="845"/>
    </location>
</feature>
<comment type="caution">
    <text evidence="5">The sequence shown here is derived from an EMBL/GenBank/DDBJ whole genome shotgun (WGS) entry which is preliminary data.</text>
</comment>
<protein>
    <recommendedName>
        <fullName evidence="7">TonB-dependent receptor</fullName>
    </recommendedName>
</protein>
<organism evidence="5 6">
    <name type="scientific">Pseudopedobacter beijingensis</name>
    <dbReference type="NCBI Taxonomy" id="1207056"/>
    <lineage>
        <taxon>Bacteria</taxon>
        <taxon>Pseudomonadati</taxon>
        <taxon>Bacteroidota</taxon>
        <taxon>Sphingobacteriia</taxon>
        <taxon>Sphingobacteriales</taxon>
        <taxon>Sphingobacteriaceae</taxon>
        <taxon>Pseudopedobacter</taxon>
    </lineage>
</organism>
<evidence type="ECO:0000256" key="4">
    <source>
        <dbReference type="SAM" id="SignalP"/>
    </source>
</evidence>
<keyword evidence="3" id="KW-0998">Cell outer membrane</keyword>
<dbReference type="InterPro" id="IPR036942">
    <property type="entry name" value="Beta-barrel_TonB_sf"/>
</dbReference>
<dbReference type="Proteomes" id="UP001597118">
    <property type="component" value="Unassembled WGS sequence"/>
</dbReference>
<dbReference type="SUPFAM" id="SSF56935">
    <property type="entry name" value="Porins"/>
    <property type="match status" value="1"/>
</dbReference>
<reference evidence="6" key="1">
    <citation type="journal article" date="2019" name="Int. J. Syst. Evol. Microbiol.">
        <title>The Global Catalogue of Microorganisms (GCM) 10K type strain sequencing project: providing services to taxonomists for standard genome sequencing and annotation.</title>
        <authorList>
            <consortium name="The Broad Institute Genomics Platform"/>
            <consortium name="The Broad Institute Genome Sequencing Center for Infectious Disease"/>
            <person name="Wu L."/>
            <person name="Ma J."/>
        </authorList>
    </citation>
    <scope>NUCLEOTIDE SEQUENCE [LARGE SCALE GENOMIC DNA]</scope>
    <source>
        <strain evidence="6">CCUG 53762</strain>
    </source>
</reference>
<keyword evidence="6" id="KW-1185">Reference proteome</keyword>
<evidence type="ECO:0008006" key="7">
    <source>
        <dbReference type="Google" id="ProtNLM"/>
    </source>
</evidence>
<evidence type="ECO:0000313" key="6">
    <source>
        <dbReference type="Proteomes" id="UP001597118"/>
    </source>
</evidence>
<evidence type="ECO:0000313" key="5">
    <source>
        <dbReference type="EMBL" id="MFD1628255.1"/>
    </source>
</evidence>